<organism evidence="2 3">
    <name type="scientific">Mycolicibacterium septicum</name>
    <dbReference type="NCBI Taxonomy" id="98668"/>
    <lineage>
        <taxon>Bacteria</taxon>
        <taxon>Bacillati</taxon>
        <taxon>Actinomycetota</taxon>
        <taxon>Actinomycetes</taxon>
        <taxon>Mycobacteriales</taxon>
        <taxon>Mycobacteriaceae</taxon>
        <taxon>Mycolicibacterium</taxon>
    </lineage>
</organism>
<evidence type="ECO:0000313" key="3">
    <source>
        <dbReference type="Proteomes" id="UP001635817"/>
    </source>
</evidence>
<keyword evidence="1" id="KW-1133">Transmembrane helix</keyword>
<protein>
    <submittedName>
        <fullName evidence="2">Uncharacterized protein</fullName>
    </submittedName>
</protein>
<feature type="transmembrane region" description="Helical" evidence="1">
    <location>
        <begin position="67"/>
        <end position="89"/>
    </location>
</feature>
<keyword evidence="1" id="KW-0472">Membrane</keyword>
<accession>A0ABW9M0B7</accession>
<dbReference type="RefSeq" id="WP_409551808.1">
    <property type="nucleotide sequence ID" value="NZ_JBKBDE010000009.1"/>
</dbReference>
<sequence>MVRIKRRWHNIETALGFSRWTLGGLIVMFVVGIALCISLWLTDVGVGFSEPHFITRYNGEWLRSHAYIPNILAGITGFLVGVPVALVVLQTVIGRRDDNIELAKAKRVSAAAWGEFRSAVVEYASPERRNALLNDALTDVYPLYKEIFNRLKAYRGEKPFASPTQQQYDELVAFLKVKEPKFKTEIDLVTKKVGNIDDLLKLWSRVLSTWSVVNVYVRSRRLEFGLPWFSDDSNALLISALSTPESPLSDFTDVHNGFGIRPPASMDMAHNWLRSYLAWDKDKLDRTLQSDDQAFGHEGVTDYQKNAQQAGFFLNGLQSVIKQIDEEGWPDRPERRNAD</sequence>
<gene>
    <name evidence="2" type="ORF">ACK4CP_24390</name>
</gene>
<comment type="caution">
    <text evidence="2">The sequence shown here is derived from an EMBL/GenBank/DDBJ whole genome shotgun (WGS) entry which is preliminary data.</text>
</comment>
<keyword evidence="1" id="KW-0812">Transmembrane</keyword>
<keyword evidence="3" id="KW-1185">Reference proteome</keyword>
<name>A0ABW9M0B7_9MYCO</name>
<dbReference type="Proteomes" id="UP001635817">
    <property type="component" value="Unassembled WGS sequence"/>
</dbReference>
<evidence type="ECO:0000256" key="1">
    <source>
        <dbReference type="SAM" id="Phobius"/>
    </source>
</evidence>
<feature type="transmembrane region" description="Helical" evidence="1">
    <location>
        <begin position="20"/>
        <end position="41"/>
    </location>
</feature>
<reference evidence="2 3" key="1">
    <citation type="submission" date="2024-12" db="EMBL/GenBank/DDBJ databases">
        <title>The coexistence of Mycolicibacterium septicum and Mycolicibacterium nivoides in clinical samples.</title>
        <authorList>
            <person name="Wang C."/>
            <person name="Feng Y."/>
            <person name="Zong Z."/>
        </authorList>
    </citation>
    <scope>NUCLEOTIDE SEQUENCE [LARGE SCALE GENOMIC DNA]</scope>
    <source>
        <strain evidence="2 3">120310</strain>
    </source>
</reference>
<proteinExistence type="predicted"/>
<dbReference type="EMBL" id="JBKBDE010000009">
    <property type="protein sequence ID" value="MFN6553550.1"/>
    <property type="molecule type" value="Genomic_DNA"/>
</dbReference>
<evidence type="ECO:0000313" key="2">
    <source>
        <dbReference type="EMBL" id="MFN6553550.1"/>
    </source>
</evidence>